<dbReference type="Pfam" id="PF01547">
    <property type="entry name" value="SBP_bac_1"/>
    <property type="match status" value="1"/>
</dbReference>
<evidence type="ECO:0000256" key="1">
    <source>
        <dbReference type="ARBA" id="ARBA00022475"/>
    </source>
</evidence>
<sequence>MDKKWVVATMSTVLALSLAGCAADSNKEPAASNSKPADTKGDNGAASGGKTKILYWTPDRHDADFMKSKIDEFNKTNKDNIEVEMTVMGDNYPQAVDIAFASKQAPDVLQINDFQTYYKKGYMAPINDYMSSEMKETFKDSLLENKNTVDGKTYTLPNTGQIWRLIYNKDIFKQAGIENPPKTLDEMVAAAKKITETGKKDGIYGFASPFKSSSGFWRASNTVAGASNNTGIDGYNYKTGQFDFSMYKDIALALRQMNEDGSMLPGVESLDIDPLRAQFAQGKIGMYINHSAEPGVYKDQFPTTANWAAVAVPTTDGTIKGASQIIGGSYIGISADSTHKEAAWKFMEYVYSDSLQSEYYEKGYGISLIPTVISSGKKPSIPGIEGFLPKRYDAIYPANPLTITEGSLEGSKWSDAFSAFVFTGGDVDSIIKDLDTRYNVSLEKARASGATDIVADPSFDASKLQGKLSTEE</sequence>
<evidence type="ECO:0000256" key="7">
    <source>
        <dbReference type="SAM" id="SignalP"/>
    </source>
</evidence>
<dbReference type="CDD" id="cd13585">
    <property type="entry name" value="PBP2_TMBP_like"/>
    <property type="match status" value="1"/>
</dbReference>
<organism evidence="8 9">
    <name type="scientific">Paenibacillus silagei</name>
    <dbReference type="NCBI Taxonomy" id="1670801"/>
    <lineage>
        <taxon>Bacteria</taxon>
        <taxon>Bacillati</taxon>
        <taxon>Bacillota</taxon>
        <taxon>Bacilli</taxon>
        <taxon>Bacillales</taxon>
        <taxon>Paenibacillaceae</taxon>
        <taxon>Paenibacillus</taxon>
    </lineage>
</organism>
<gene>
    <name evidence="8" type="ORF">J2Z70_001978</name>
</gene>
<accession>A0ABS4NR84</accession>
<evidence type="ECO:0000256" key="2">
    <source>
        <dbReference type="ARBA" id="ARBA00022729"/>
    </source>
</evidence>
<evidence type="ECO:0000256" key="5">
    <source>
        <dbReference type="ARBA" id="ARBA00023288"/>
    </source>
</evidence>
<keyword evidence="8" id="KW-0762">Sugar transport</keyword>
<keyword evidence="9" id="KW-1185">Reference proteome</keyword>
<dbReference type="RefSeq" id="WP_209872105.1">
    <property type="nucleotide sequence ID" value="NZ_JAGGLV010000005.1"/>
</dbReference>
<comment type="caution">
    <text evidence="8">The sequence shown here is derived from an EMBL/GenBank/DDBJ whole genome shotgun (WGS) entry which is preliminary data.</text>
</comment>
<dbReference type="Proteomes" id="UP000773462">
    <property type="component" value="Unassembled WGS sequence"/>
</dbReference>
<evidence type="ECO:0000313" key="8">
    <source>
        <dbReference type="EMBL" id="MBP2111837.1"/>
    </source>
</evidence>
<evidence type="ECO:0000256" key="6">
    <source>
        <dbReference type="SAM" id="MobiDB-lite"/>
    </source>
</evidence>
<feature type="region of interest" description="Disordered" evidence="6">
    <location>
        <begin position="25"/>
        <end position="46"/>
    </location>
</feature>
<keyword evidence="4" id="KW-0564">Palmitate</keyword>
<evidence type="ECO:0000256" key="4">
    <source>
        <dbReference type="ARBA" id="ARBA00023139"/>
    </source>
</evidence>
<protein>
    <submittedName>
        <fullName evidence="8">Multiple sugar transport system substrate-binding protein</fullName>
    </submittedName>
</protein>
<keyword evidence="1" id="KW-1003">Cell membrane</keyword>
<keyword evidence="3" id="KW-0472">Membrane</keyword>
<dbReference type="PANTHER" id="PTHR43649:SF33">
    <property type="entry name" value="POLYGALACTURONAN_RHAMNOGALACTURONAN-BINDING PROTEIN YTCQ"/>
    <property type="match status" value="1"/>
</dbReference>
<keyword evidence="2 7" id="KW-0732">Signal</keyword>
<dbReference type="PANTHER" id="PTHR43649">
    <property type="entry name" value="ARABINOSE-BINDING PROTEIN-RELATED"/>
    <property type="match status" value="1"/>
</dbReference>
<reference evidence="8 9" key="1">
    <citation type="submission" date="2021-03" db="EMBL/GenBank/DDBJ databases">
        <title>Genomic Encyclopedia of Type Strains, Phase IV (KMG-IV): sequencing the most valuable type-strain genomes for metagenomic binning, comparative biology and taxonomic classification.</title>
        <authorList>
            <person name="Goeker M."/>
        </authorList>
    </citation>
    <scope>NUCLEOTIDE SEQUENCE [LARGE SCALE GENOMIC DNA]</scope>
    <source>
        <strain evidence="8 9">DSM 101953</strain>
    </source>
</reference>
<dbReference type="Gene3D" id="3.40.190.10">
    <property type="entry name" value="Periplasmic binding protein-like II"/>
    <property type="match status" value="1"/>
</dbReference>
<dbReference type="InterPro" id="IPR050490">
    <property type="entry name" value="Bact_solute-bd_prot1"/>
</dbReference>
<keyword evidence="8" id="KW-0813">Transport</keyword>
<dbReference type="EMBL" id="JAGGLV010000005">
    <property type="protein sequence ID" value="MBP2111837.1"/>
    <property type="molecule type" value="Genomic_DNA"/>
</dbReference>
<evidence type="ECO:0000313" key="9">
    <source>
        <dbReference type="Proteomes" id="UP000773462"/>
    </source>
</evidence>
<feature type="chain" id="PRO_5045245683" evidence="7">
    <location>
        <begin position="23"/>
        <end position="472"/>
    </location>
</feature>
<dbReference type="SUPFAM" id="SSF53850">
    <property type="entry name" value="Periplasmic binding protein-like II"/>
    <property type="match status" value="1"/>
</dbReference>
<proteinExistence type="predicted"/>
<name>A0ABS4NR84_9BACL</name>
<evidence type="ECO:0000256" key="3">
    <source>
        <dbReference type="ARBA" id="ARBA00023136"/>
    </source>
</evidence>
<dbReference type="PROSITE" id="PS51257">
    <property type="entry name" value="PROKAR_LIPOPROTEIN"/>
    <property type="match status" value="1"/>
</dbReference>
<feature type="signal peptide" evidence="7">
    <location>
        <begin position="1"/>
        <end position="22"/>
    </location>
</feature>
<dbReference type="InterPro" id="IPR006059">
    <property type="entry name" value="SBP"/>
</dbReference>
<keyword evidence="5" id="KW-0449">Lipoprotein</keyword>